<comment type="caution">
    <text evidence="1">The sequence shown here is derived from an EMBL/GenBank/DDBJ whole genome shotgun (WGS) entry which is preliminary data.</text>
</comment>
<name>A0AAV5T9D5_9BILA</name>
<keyword evidence="2" id="KW-1185">Reference proteome</keyword>
<sequence length="72" mass="8726">LIINHLQFHQFYEMTPDNGMILQRLAFDFSQKWFGKRGMTCHECTYLKEITRICTTFIRPFLDYTLQQFGKN</sequence>
<dbReference type="EMBL" id="BTSX01000004">
    <property type="protein sequence ID" value="GMS92187.1"/>
    <property type="molecule type" value="Genomic_DNA"/>
</dbReference>
<reference evidence="1" key="1">
    <citation type="submission" date="2023-10" db="EMBL/GenBank/DDBJ databases">
        <title>Genome assembly of Pristionchus species.</title>
        <authorList>
            <person name="Yoshida K."/>
            <person name="Sommer R.J."/>
        </authorList>
    </citation>
    <scope>NUCLEOTIDE SEQUENCE</scope>
    <source>
        <strain evidence="1">RS0144</strain>
    </source>
</reference>
<dbReference type="Proteomes" id="UP001432027">
    <property type="component" value="Unassembled WGS sequence"/>
</dbReference>
<gene>
    <name evidence="1" type="ORF">PENTCL1PPCAC_14362</name>
</gene>
<evidence type="ECO:0000313" key="2">
    <source>
        <dbReference type="Proteomes" id="UP001432027"/>
    </source>
</evidence>
<accession>A0AAV5T9D5</accession>
<protein>
    <submittedName>
        <fullName evidence="1">Uncharacterized protein</fullName>
    </submittedName>
</protein>
<proteinExistence type="predicted"/>
<organism evidence="1 2">
    <name type="scientific">Pristionchus entomophagus</name>
    <dbReference type="NCBI Taxonomy" id="358040"/>
    <lineage>
        <taxon>Eukaryota</taxon>
        <taxon>Metazoa</taxon>
        <taxon>Ecdysozoa</taxon>
        <taxon>Nematoda</taxon>
        <taxon>Chromadorea</taxon>
        <taxon>Rhabditida</taxon>
        <taxon>Rhabditina</taxon>
        <taxon>Diplogasteromorpha</taxon>
        <taxon>Diplogasteroidea</taxon>
        <taxon>Neodiplogasteridae</taxon>
        <taxon>Pristionchus</taxon>
    </lineage>
</organism>
<evidence type="ECO:0000313" key="1">
    <source>
        <dbReference type="EMBL" id="GMS92187.1"/>
    </source>
</evidence>
<dbReference type="AlphaFoldDB" id="A0AAV5T9D5"/>
<feature type="non-terminal residue" evidence="1">
    <location>
        <position position="1"/>
    </location>
</feature>